<name>A0ABS5K480_9BACT</name>
<evidence type="ECO:0000256" key="1">
    <source>
        <dbReference type="SAM" id="SignalP"/>
    </source>
</evidence>
<organism evidence="2 3">
    <name type="scientific">Carboxylicivirga mesophila</name>
    <dbReference type="NCBI Taxonomy" id="1166478"/>
    <lineage>
        <taxon>Bacteria</taxon>
        <taxon>Pseudomonadati</taxon>
        <taxon>Bacteroidota</taxon>
        <taxon>Bacteroidia</taxon>
        <taxon>Marinilabiliales</taxon>
        <taxon>Marinilabiliaceae</taxon>
        <taxon>Carboxylicivirga</taxon>
    </lineage>
</organism>
<comment type="caution">
    <text evidence="2">The sequence shown here is derived from an EMBL/GenBank/DDBJ whole genome shotgun (WGS) entry which is preliminary data.</text>
</comment>
<dbReference type="EMBL" id="JAGUCN010000001">
    <property type="protein sequence ID" value="MBS2209827.1"/>
    <property type="molecule type" value="Genomic_DNA"/>
</dbReference>
<feature type="chain" id="PRO_5046230420" evidence="1">
    <location>
        <begin position="21"/>
        <end position="147"/>
    </location>
</feature>
<gene>
    <name evidence="2" type="ORF">KEM09_00320</name>
</gene>
<accession>A0ABS5K480</accession>
<reference evidence="2 3" key="1">
    <citation type="journal article" date="2014" name="Int. J. Syst. Evol. Microbiol.">
        <title>Carboxylicivirga gen. nov. in the family Marinilabiliaceae with two novel species, Carboxylicivirga mesophila sp. nov. and Carboxylicivirga taeanensis sp. nov., and reclassification of Cytophaga fermentans as Saccharicrinis fermentans gen. nov., comb. nov.</title>
        <authorList>
            <person name="Yang S.H."/>
            <person name="Seo H.S."/>
            <person name="Woo J.H."/>
            <person name="Oh H.M."/>
            <person name="Jang H."/>
            <person name="Lee J.H."/>
            <person name="Kim S.J."/>
            <person name="Kwon K.K."/>
        </authorList>
    </citation>
    <scope>NUCLEOTIDE SEQUENCE [LARGE SCALE GENOMIC DNA]</scope>
    <source>
        <strain evidence="2 3">JCM 18290</strain>
    </source>
</reference>
<evidence type="ECO:0000313" key="2">
    <source>
        <dbReference type="EMBL" id="MBS2209827.1"/>
    </source>
</evidence>
<dbReference type="RefSeq" id="WP_212223656.1">
    <property type="nucleotide sequence ID" value="NZ_JAGUCN010000001.1"/>
</dbReference>
<dbReference type="PANTHER" id="PTHR45661:SF3">
    <property type="entry name" value="IG-LIKE DOMAIN-CONTAINING PROTEIN"/>
    <property type="match status" value="1"/>
</dbReference>
<feature type="signal peptide" evidence="1">
    <location>
        <begin position="1"/>
        <end position="20"/>
    </location>
</feature>
<dbReference type="PANTHER" id="PTHR45661">
    <property type="entry name" value="SURFACE ANTIGEN"/>
    <property type="match status" value="1"/>
</dbReference>
<dbReference type="Pfam" id="PF13306">
    <property type="entry name" value="LRR_5"/>
    <property type="match status" value="1"/>
</dbReference>
<dbReference type="Gene3D" id="3.80.10.10">
    <property type="entry name" value="Ribonuclease Inhibitor"/>
    <property type="match status" value="1"/>
</dbReference>
<dbReference type="InterPro" id="IPR053139">
    <property type="entry name" value="Surface_bspA-like"/>
</dbReference>
<dbReference type="InterPro" id="IPR026906">
    <property type="entry name" value="LRR_5"/>
</dbReference>
<sequence>MKKLKLLILLISTGFNVSIAQSFISNGIAYKITSTDGSYTVEVSNKEPKYSGTVVIPNTLIHEGNTYAVTAIGDEAFMDCRKLSKIEIPDNVKTIGNDAFIYCHELATISLGSSLTSIGDNAFRYCYLLKRYNDSRSGYIYWRFGIS</sequence>
<dbReference type="Proteomes" id="UP000721861">
    <property type="component" value="Unassembled WGS sequence"/>
</dbReference>
<proteinExistence type="predicted"/>
<dbReference type="SUPFAM" id="SSF52058">
    <property type="entry name" value="L domain-like"/>
    <property type="match status" value="1"/>
</dbReference>
<protein>
    <submittedName>
        <fullName evidence="2">Leucine-rich repeat domain-containing protein</fullName>
    </submittedName>
</protein>
<evidence type="ECO:0000313" key="3">
    <source>
        <dbReference type="Proteomes" id="UP000721861"/>
    </source>
</evidence>
<keyword evidence="3" id="KW-1185">Reference proteome</keyword>
<dbReference type="InterPro" id="IPR032675">
    <property type="entry name" value="LRR_dom_sf"/>
</dbReference>
<keyword evidence="1" id="KW-0732">Signal</keyword>